<comment type="subcellular location">
    <subcellularLocation>
        <location evidence="1 11">Cell membrane</location>
        <topology evidence="1 11">Multi-pass membrane protein</topology>
    </subcellularLocation>
</comment>
<accession>A0ABP9ZVX8</accession>
<evidence type="ECO:0000256" key="3">
    <source>
        <dbReference type="ARBA" id="ARBA00017876"/>
    </source>
</evidence>
<keyword evidence="5 11" id="KW-1003">Cell membrane</keyword>
<keyword evidence="6 11" id="KW-0812">Transmembrane</keyword>
<evidence type="ECO:0000256" key="6">
    <source>
        <dbReference type="ARBA" id="ARBA00022692"/>
    </source>
</evidence>
<dbReference type="PANTHER" id="PTHR34182:SF1">
    <property type="entry name" value="PROTEIN-EXPORT MEMBRANE PROTEIN SECG"/>
    <property type="match status" value="1"/>
</dbReference>
<evidence type="ECO:0000256" key="10">
    <source>
        <dbReference type="ARBA" id="ARBA00023136"/>
    </source>
</evidence>
<evidence type="ECO:0000256" key="11">
    <source>
        <dbReference type="RuleBase" id="RU365087"/>
    </source>
</evidence>
<reference evidence="13 14" key="1">
    <citation type="submission" date="2024-04" db="EMBL/GenBank/DDBJ databases">
        <title>Draft genome sequence of Thalassolituus maritimus NBRC 116585.</title>
        <authorList>
            <person name="Miyakawa T."/>
            <person name="Kusuya Y."/>
            <person name="Miura T."/>
        </authorList>
    </citation>
    <scope>NUCLEOTIDE SEQUENCE [LARGE SCALE GENOMIC DNA]</scope>
    <source>
        <strain evidence="13 14">5NW40-0001</strain>
    </source>
</reference>
<dbReference type="NCBIfam" id="TIGR00810">
    <property type="entry name" value="secG"/>
    <property type="match status" value="1"/>
</dbReference>
<gene>
    <name evidence="13" type="primary">secG</name>
    <name evidence="13" type="ORF">NBRC116585_04020</name>
</gene>
<evidence type="ECO:0000313" key="14">
    <source>
        <dbReference type="Proteomes" id="UP001481413"/>
    </source>
</evidence>
<keyword evidence="14" id="KW-1185">Reference proteome</keyword>
<feature type="compositionally biased region" description="Acidic residues" evidence="12">
    <location>
        <begin position="106"/>
        <end position="119"/>
    </location>
</feature>
<keyword evidence="4 11" id="KW-0813">Transport</keyword>
<keyword evidence="9 11" id="KW-0811">Translocation</keyword>
<dbReference type="EMBL" id="BAABWH010000001">
    <property type="protein sequence ID" value="GAA6144285.1"/>
    <property type="molecule type" value="Genomic_DNA"/>
</dbReference>
<evidence type="ECO:0000313" key="13">
    <source>
        <dbReference type="EMBL" id="GAA6144285.1"/>
    </source>
</evidence>
<evidence type="ECO:0000256" key="2">
    <source>
        <dbReference type="ARBA" id="ARBA00008445"/>
    </source>
</evidence>
<organism evidence="13 14">
    <name type="scientific">Thalassolituus maritimus</name>
    <dbReference type="NCBI Taxonomy" id="484498"/>
    <lineage>
        <taxon>Bacteria</taxon>
        <taxon>Pseudomonadati</taxon>
        <taxon>Pseudomonadota</taxon>
        <taxon>Gammaproteobacteria</taxon>
        <taxon>Oceanospirillales</taxon>
        <taxon>Oceanospirillaceae</taxon>
        <taxon>Thalassolituus</taxon>
    </lineage>
</organism>
<proteinExistence type="inferred from homology"/>
<sequence>MEQFILIGHIVIAVAIIVFVLMQQGKGADAGASFGSGASQTVFGSAGSANFMSRTTAILATAFFITSLGLAIYAKQKASSVDEVGIPTVEVQEVLEQDTPVVEEYAPSEDDAPELDASAEADTSVLETMEETTN</sequence>
<dbReference type="PRINTS" id="PR01651">
    <property type="entry name" value="SECGEXPORT"/>
</dbReference>
<evidence type="ECO:0000256" key="7">
    <source>
        <dbReference type="ARBA" id="ARBA00022927"/>
    </source>
</evidence>
<evidence type="ECO:0000256" key="9">
    <source>
        <dbReference type="ARBA" id="ARBA00023010"/>
    </source>
</evidence>
<keyword evidence="7 11" id="KW-0653">Protein transport</keyword>
<protein>
    <recommendedName>
        <fullName evidence="3 11">Protein-export membrane protein SecG</fullName>
    </recommendedName>
</protein>
<keyword evidence="10 11" id="KW-0472">Membrane</keyword>
<comment type="caution">
    <text evidence="13">The sequence shown here is derived from an EMBL/GenBank/DDBJ whole genome shotgun (WGS) entry which is preliminary data.</text>
</comment>
<dbReference type="InterPro" id="IPR004692">
    <property type="entry name" value="SecG"/>
</dbReference>
<name>A0ABP9ZVX8_9GAMM</name>
<feature type="region of interest" description="Disordered" evidence="12">
    <location>
        <begin position="105"/>
        <end position="134"/>
    </location>
</feature>
<evidence type="ECO:0000256" key="12">
    <source>
        <dbReference type="SAM" id="MobiDB-lite"/>
    </source>
</evidence>
<evidence type="ECO:0000256" key="5">
    <source>
        <dbReference type="ARBA" id="ARBA00022475"/>
    </source>
</evidence>
<evidence type="ECO:0000256" key="8">
    <source>
        <dbReference type="ARBA" id="ARBA00022989"/>
    </source>
</evidence>
<dbReference type="PANTHER" id="PTHR34182">
    <property type="entry name" value="PROTEIN-EXPORT MEMBRANE PROTEIN SECG"/>
    <property type="match status" value="1"/>
</dbReference>
<comment type="function">
    <text evidence="11">Involved in protein export. Participates in an early event of protein translocation.</text>
</comment>
<evidence type="ECO:0000256" key="4">
    <source>
        <dbReference type="ARBA" id="ARBA00022448"/>
    </source>
</evidence>
<comment type="similarity">
    <text evidence="2 11">Belongs to the SecG family.</text>
</comment>
<feature type="transmembrane region" description="Helical" evidence="11">
    <location>
        <begin position="51"/>
        <end position="73"/>
    </location>
</feature>
<keyword evidence="8 11" id="KW-1133">Transmembrane helix</keyword>
<dbReference type="Pfam" id="PF03840">
    <property type="entry name" value="SecG"/>
    <property type="match status" value="1"/>
</dbReference>
<dbReference type="RefSeq" id="WP_353293218.1">
    <property type="nucleotide sequence ID" value="NZ_BAABWH010000001.1"/>
</dbReference>
<dbReference type="Proteomes" id="UP001481413">
    <property type="component" value="Unassembled WGS sequence"/>
</dbReference>
<comment type="caution">
    <text evidence="11">Lacks conserved residue(s) required for the propagation of feature annotation.</text>
</comment>
<evidence type="ECO:0000256" key="1">
    <source>
        <dbReference type="ARBA" id="ARBA00004651"/>
    </source>
</evidence>